<sequence>MAELHVLGQIVGGSHFQRKNIFCKWGVETGQNFELVEGITEGQTQVDHPFEDEMAVWAQPLDIHFACRGITGWPKLHFQVWSQDVHSRNDICGYGFCHVPTSPGLVTVECPCWLPEGTELQQVSSYFVGGAPRLKHEDIVYSPGDRFRLMTKSTGVIHVHFQLVLKNFEKYGVRFSSEEA</sequence>
<evidence type="ECO:0000256" key="3">
    <source>
        <dbReference type="ARBA" id="ARBA00022794"/>
    </source>
</evidence>
<dbReference type="AlphaFoldDB" id="A0AAX4PG93"/>
<dbReference type="GO" id="GO:0060271">
    <property type="term" value="P:cilium assembly"/>
    <property type="evidence" value="ECO:0007669"/>
    <property type="project" value="TreeGrafter"/>
</dbReference>
<keyword evidence="4" id="KW-0206">Cytoskeleton</keyword>
<evidence type="ECO:0000256" key="1">
    <source>
        <dbReference type="ARBA" id="ARBA00004120"/>
    </source>
</evidence>
<organism evidence="6 7">
    <name type="scientific">Chloropicon roscoffensis</name>
    <dbReference type="NCBI Taxonomy" id="1461544"/>
    <lineage>
        <taxon>Eukaryota</taxon>
        <taxon>Viridiplantae</taxon>
        <taxon>Chlorophyta</taxon>
        <taxon>Chloropicophyceae</taxon>
        <taxon>Chloropicales</taxon>
        <taxon>Chloropicaceae</taxon>
        <taxon>Chloropicon</taxon>
    </lineage>
</organism>
<evidence type="ECO:0000313" key="7">
    <source>
        <dbReference type="Proteomes" id="UP001472866"/>
    </source>
</evidence>
<dbReference type="PANTHER" id="PTHR12968:SF6">
    <property type="entry name" value="B9 DOMAIN-CONTAINING PROTEIN"/>
    <property type="match status" value="1"/>
</dbReference>
<reference evidence="6 7" key="1">
    <citation type="submission" date="2024-03" db="EMBL/GenBank/DDBJ databases">
        <title>Complete genome sequence of the green alga Chloropicon roscoffensis RCC1871.</title>
        <authorList>
            <person name="Lemieux C."/>
            <person name="Pombert J.-F."/>
            <person name="Otis C."/>
            <person name="Turmel M."/>
        </authorList>
    </citation>
    <scope>NUCLEOTIDE SEQUENCE [LARGE SCALE GENOMIC DNA]</scope>
    <source>
        <strain evidence="6 7">RCC1871</strain>
    </source>
</reference>
<dbReference type="InterPro" id="IPR010796">
    <property type="entry name" value="C2_B9-type_dom"/>
</dbReference>
<accession>A0AAX4PG93</accession>
<name>A0AAX4PG93_9CHLO</name>
<keyword evidence="5" id="KW-0966">Cell projection</keyword>
<dbReference type="PROSITE" id="PS51381">
    <property type="entry name" value="C2_B9"/>
    <property type="match status" value="1"/>
</dbReference>
<evidence type="ECO:0000256" key="4">
    <source>
        <dbReference type="ARBA" id="ARBA00023212"/>
    </source>
</evidence>
<dbReference type="PANTHER" id="PTHR12968">
    <property type="entry name" value="B9 DOMAIN-CONTAINING"/>
    <property type="match status" value="1"/>
</dbReference>
<gene>
    <name evidence="6" type="ORF">HKI87_11g65820</name>
</gene>
<keyword evidence="7" id="KW-1185">Reference proteome</keyword>
<comment type="subcellular location">
    <subcellularLocation>
        <location evidence="1">Cytoplasm</location>
        <location evidence="1">Cytoskeleton</location>
        <location evidence="1">Cilium basal body</location>
    </subcellularLocation>
</comment>
<evidence type="ECO:0000256" key="2">
    <source>
        <dbReference type="ARBA" id="ARBA00022490"/>
    </source>
</evidence>
<dbReference type="Pfam" id="PF07162">
    <property type="entry name" value="B9-C2"/>
    <property type="match status" value="1"/>
</dbReference>
<keyword evidence="2" id="KW-0963">Cytoplasm</keyword>
<dbReference type="EMBL" id="CP151511">
    <property type="protein sequence ID" value="WZN65025.1"/>
    <property type="molecule type" value="Genomic_DNA"/>
</dbReference>
<protein>
    <submittedName>
        <fullName evidence="6">Ciliary basal body-associated B9 protein</fullName>
    </submittedName>
</protein>
<dbReference type="GO" id="GO:0036038">
    <property type="term" value="C:MKS complex"/>
    <property type="evidence" value="ECO:0007669"/>
    <property type="project" value="TreeGrafter"/>
</dbReference>
<proteinExistence type="predicted"/>
<evidence type="ECO:0000256" key="5">
    <source>
        <dbReference type="ARBA" id="ARBA00023273"/>
    </source>
</evidence>
<keyword evidence="3" id="KW-0970">Cilium biogenesis/degradation</keyword>
<dbReference type="Proteomes" id="UP001472866">
    <property type="component" value="Chromosome 11"/>
</dbReference>
<evidence type="ECO:0000313" key="6">
    <source>
        <dbReference type="EMBL" id="WZN65025.1"/>
    </source>
</evidence>